<dbReference type="STRING" id="1231623.Tasa_038_123"/>
<comment type="caution">
    <text evidence="13">The sequence shown here is derived from an EMBL/GenBank/DDBJ whole genome shotgun (WGS) entry which is preliminary data.</text>
</comment>
<evidence type="ECO:0000256" key="6">
    <source>
        <dbReference type="ARBA" id="ARBA00022556"/>
    </source>
</evidence>
<dbReference type="GO" id="GO:0016020">
    <property type="term" value="C:membrane"/>
    <property type="evidence" value="ECO:0007669"/>
    <property type="project" value="GOC"/>
</dbReference>
<dbReference type="PANTHER" id="PTHR33694">
    <property type="entry name" value="UDP-3-O-ACYL-N-ACETYLGLUCOSAMINE DEACETYLASE 1, MITOCHONDRIAL-RELATED"/>
    <property type="match status" value="1"/>
</dbReference>
<keyword evidence="5 12" id="KW-0444">Lipid biosynthesis</keyword>
<evidence type="ECO:0000256" key="10">
    <source>
        <dbReference type="ARBA" id="ARBA00023098"/>
    </source>
</evidence>
<proteinExistence type="inferred from homology"/>
<comment type="function">
    <text evidence="2 12">Catalyzes the hydrolysis of UDP-3-O-myristoyl-N-acetylglucosamine to form UDP-3-O-myristoylglucosamine and acetate, the committed step in lipid A biosynthesis.</text>
</comment>
<keyword evidence="9 12" id="KW-0862">Zinc</keyword>
<dbReference type="Gene3D" id="3.30.1700.10">
    <property type="entry name" value="lpxc deacetylase, domain 2"/>
    <property type="match status" value="1"/>
</dbReference>
<evidence type="ECO:0000256" key="4">
    <source>
        <dbReference type="ARBA" id="ARBA00012745"/>
    </source>
</evidence>
<dbReference type="InterPro" id="IPR015870">
    <property type="entry name" value="UDP-acyl_N-AcGlcN_deAcase_N"/>
</dbReference>
<dbReference type="GO" id="GO:0103117">
    <property type="term" value="F:UDP-3-O-acyl-N-acetylglucosamine deacetylase activity"/>
    <property type="evidence" value="ECO:0007669"/>
    <property type="project" value="UniProtKB-UniRule"/>
</dbReference>
<comment type="catalytic activity">
    <reaction evidence="11 12">
        <text>a UDP-3-O-[(3R)-3-hydroxyacyl]-N-acetyl-alpha-D-glucosamine + H2O = a UDP-3-O-[(3R)-3-hydroxyacyl]-alpha-D-glucosamine + acetate</text>
        <dbReference type="Rhea" id="RHEA:67816"/>
        <dbReference type="ChEBI" id="CHEBI:15377"/>
        <dbReference type="ChEBI" id="CHEBI:30089"/>
        <dbReference type="ChEBI" id="CHEBI:137740"/>
        <dbReference type="ChEBI" id="CHEBI:173225"/>
        <dbReference type="EC" id="3.5.1.108"/>
    </reaction>
</comment>
<keyword evidence="10 12" id="KW-0443">Lipid metabolism</keyword>
<feature type="active site" description="Proton donor" evidence="12">
    <location>
        <position position="309"/>
    </location>
</feature>
<dbReference type="RefSeq" id="WP_053053857.1">
    <property type="nucleotide sequence ID" value="NZ_BALE01000038.1"/>
</dbReference>
<evidence type="ECO:0000256" key="8">
    <source>
        <dbReference type="ARBA" id="ARBA00022801"/>
    </source>
</evidence>
<feature type="binding site" evidence="12">
    <location>
        <position position="286"/>
    </location>
    <ligand>
        <name>Zn(2+)</name>
        <dbReference type="ChEBI" id="CHEBI:29105"/>
    </ligand>
</feature>
<dbReference type="GO" id="GO:0046872">
    <property type="term" value="F:metal ion binding"/>
    <property type="evidence" value="ECO:0007669"/>
    <property type="project" value="UniProtKB-KW"/>
</dbReference>
<dbReference type="SUPFAM" id="SSF54211">
    <property type="entry name" value="Ribosomal protein S5 domain 2-like"/>
    <property type="match status" value="2"/>
</dbReference>
<sequence>MDSLTDIERDAILLDDSDNVLTENLPPRLAASMPQGMDIRLGSGPRQQTTVAAPISCVGRGLHTGVPIHLTIRPASADHGIAFIRTDLPEASLIPARYDHVVDTRLSTVVGVDSRQRVATIEHLMAALNANGIDNALIEVSGPELPALDGSSAEYDFLLQCAGRVSLAIAKAPVEVLRRVRVEGADGAFAELRPARRGLSLSMTIDFPSAAIGRQSFALALNEIRFRDQLAACRTFVERADIEALQRVGLARGGSLNNAIVVDGEAVLNPGGLRHHDEFVRHKLLDAIGDLGLAGAPLQAEFVGYKSGHGLNNQLLRALFADRANWRVAGTTATSRVRVAA</sequence>
<evidence type="ECO:0000256" key="3">
    <source>
        <dbReference type="ARBA" id="ARBA00005002"/>
    </source>
</evidence>
<feature type="binding site" evidence="12">
    <location>
        <position position="282"/>
    </location>
    <ligand>
        <name>Zn(2+)</name>
        <dbReference type="ChEBI" id="CHEBI:29105"/>
    </ligand>
</feature>
<reference evidence="13 14" key="1">
    <citation type="submission" date="2012-10" db="EMBL/GenBank/DDBJ databases">
        <title>Genome sequencing of Tanticharoenia sakaeratensis NBRC 103193.</title>
        <authorList>
            <person name="Azuma Y."/>
            <person name="Hadano H."/>
            <person name="Hirakawa H."/>
            <person name="Matsushita K."/>
        </authorList>
    </citation>
    <scope>NUCLEOTIDE SEQUENCE [LARGE SCALE GENOMIC DNA]</scope>
    <source>
        <strain evidence="13 14">NBRC 103193</strain>
    </source>
</reference>
<accession>A0A0D6MN70</accession>
<comment type="pathway">
    <text evidence="3 12">Glycolipid biosynthesis; lipid IV(A) biosynthesis; lipid IV(A) from (3R)-3-hydroxytetradecanoyl-[acyl-carrier-protein] and UDP-N-acetyl-alpha-D-glucosamine: step 2/6.</text>
</comment>
<evidence type="ECO:0000256" key="11">
    <source>
        <dbReference type="ARBA" id="ARBA00024535"/>
    </source>
</evidence>
<evidence type="ECO:0000256" key="5">
    <source>
        <dbReference type="ARBA" id="ARBA00022516"/>
    </source>
</evidence>
<organism evidence="13 14">
    <name type="scientific">Tanticharoenia sakaeratensis NBRC 103193</name>
    <dbReference type="NCBI Taxonomy" id="1231623"/>
    <lineage>
        <taxon>Bacteria</taxon>
        <taxon>Pseudomonadati</taxon>
        <taxon>Pseudomonadota</taxon>
        <taxon>Alphaproteobacteria</taxon>
        <taxon>Acetobacterales</taxon>
        <taxon>Acetobacteraceae</taxon>
        <taxon>Tanticharoenia</taxon>
    </lineage>
</organism>
<dbReference type="HAMAP" id="MF_00388">
    <property type="entry name" value="LpxC"/>
    <property type="match status" value="1"/>
</dbReference>
<evidence type="ECO:0000256" key="7">
    <source>
        <dbReference type="ARBA" id="ARBA00022723"/>
    </source>
</evidence>
<dbReference type="UniPathway" id="UPA00359">
    <property type="reaction ID" value="UER00478"/>
</dbReference>
<dbReference type="GO" id="GO:0009245">
    <property type="term" value="P:lipid A biosynthetic process"/>
    <property type="evidence" value="ECO:0007669"/>
    <property type="project" value="UniProtKB-UniRule"/>
</dbReference>
<feature type="binding site" evidence="12">
    <location>
        <position position="123"/>
    </location>
    <ligand>
        <name>Zn(2+)</name>
        <dbReference type="ChEBI" id="CHEBI:29105"/>
    </ligand>
</feature>
<keyword evidence="7 12" id="KW-0479">Metal-binding</keyword>
<dbReference type="NCBIfam" id="TIGR00325">
    <property type="entry name" value="lpxC"/>
    <property type="match status" value="1"/>
</dbReference>
<comment type="cofactor">
    <cofactor evidence="1 12">
        <name>Zn(2+)</name>
        <dbReference type="ChEBI" id="CHEBI:29105"/>
    </cofactor>
</comment>
<evidence type="ECO:0000256" key="2">
    <source>
        <dbReference type="ARBA" id="ARBA00002923"/>
    </source>
</evidence>
<dbReference type="Gene3D" id="3.30.230.20">
    <property type="entry name" value="lpxc deacetylase, domain 1"/>
    <property type="match status" value="1"/>
</dbReference>
<evidence type="ECO:0000313" key="14">
    <source>
        <dbReference type="Proteomes" id="UP000032679"/>
    </source>
</evidence>
<protein>
    <recommendedName>
        <fullName evidence="4 12">UDP-3-O-acyl-N-acetylglucosamine deacetylase</fullName>
        <shortName evidence="12">UDP-3-O-acyl-GlcNAc deacetylase</shortName>
        <ecNumber evidence="4 12">3.5.1.108</ecNumber>
    </recommendedName>
    <alternativeName>
        <fullName evidence="12">UDP-3-O-[R-3-hydroxymyristoyl]-N-acetylglucosamine deacetylase</fullName>
    </alternativeName>
</protein>
<keyword evidence="6 12" id="KW-0441">Lipid A biosynthesis</keyword>
<dbReference type="PANTHER" id="PTHR33694:SF1">
    <property type="entry name" value="UDP-3-O-ACYL-N-ACETYLGLUCOSAMINE DEACETYLASE 1, MITOCHONDRIAL-RELATED"/>
    <property type="match status" value="1"/>
</dbReference>
<dbReference type="EC" id="3.5.1.108" evidence="4 12"/>
<comment type="similarity">
    <text evidence="12">Belongs to the LpxC family.</text>
</comment>
<dbReference type="Pfam" id="PF03331">
    <property type="entry name" value="LpxC"/>
    <property type="match status" value="1"/>
</dbReference>
<evidence type="ECO:0000256" key="12">
    <source>
        <dbReference type="HAMAP-Rule" id="MF_00388"/>
    </source>
</evidence>
<evidence type="ECO:0000256" key="1">
    <source>
        <dbReference type="ARBA" id="ARBA00001947"/>
    </source>
</evidence>
<dbReference type="InterPro" id="IPR011334">
    <property type="entry name" value="UDP-acyl_GlcNac_deAcase_C"/>
</dbReference>
<name>A0A0D6MN70_9PROT</name>
<evidence type="ECO:0000313" key="13">
    <source>
        <dbReference type="EMBL" id="GAN55142.1"/>
    </source>
</evidence>
<evidence type="ECO:0000256" key="9">
    <source>
        <dbReference type="ARBA" id="ARBA00022833"/>
    </source>
</evidence>
<dbReference type="AlphaFoldDB" id="A0A0D6MN70"/>
<keyword evidence="14" id="KW-1185">Reference proteome</keyword>
<dbReference type="InterPro" id="IPR004463">
    <property type="entry name" value="UDP-acyl_GlcNac_deAcase"/>
</dbReference>
<dbReference type="InterPro" id="IPR020568">
    <property type="entry name" value="Ribosomal_Su5_D2-typ_SF"/>
</dbReference>
<dbReference type="Proteomes" id="UP000032679">
    <property type="component" value="Unassembled WGS sequence"/>
</dbReference>
<dbReference type="EMBL" id="BALE01000038">
    <property type="protein sequence ID" value="GAN55142.1"/>
    <property type="molecule type" value="Genomic_DNA"/>
</dbReference>
<keyword evidence="8 12" id="KW-0378">Hydrolase</keyword>
<gene>
    <name evidence="12" type="primary">lpxC</name>
    <name evidence="13" type="ORF">Tasa_038_123</name>
</gene>